<dbReference type="PANTHER" id="PTHR28026:SF9">
    <property type="entry name" value="2-HYDROXY-PALMITIC ACID DIOXYGENASE MPO1"/>
    <property type="match status" value="1"/>
</dbReference>
<dbReference type="Pfam" id="PF06127">
    <property type="entry name" value="Mpo1-like"/>
    <property type="match status" value="1"/>
</dbReference>
<reference evidence="2" key="1">
    <citation type="submission" date="2023-06" db="EMBL/GenBank/DDBJ databases">
        <authorList>
            <person name="Jiang Y."/>
            <person name="Liu Q."/>
        </authorList>
    </citation>
    <scope>NUCLEOTIDE SEQUENCE</scope>
    <source>
        <strain evidence="2">CGMCC 1.12089</strain>
    </source>
</reference>
<evidence type="ECO:0000313" key="3">
    <source>
        <dbReference type="Proteomes" id="UP001174908"/>
    </source>
</evidence>
<dbReference type="PANTHER" id="PTHR28026">
    <property type="entry name" value="DUF962 DOMAIN PROTEIN (AFU_ORTHOLOGUE AFUA_8G05310)"/>
    <property type="match status" value="1"/>
</dbReference>
<evidence type="ECO:0000313" key="2">
    <source>
        <dbReference type="EMBL" id="MDM0045293.1"/>
    </source>
</evidence>
<sequence>MSDTAFHGLGDEPTGQRPTSRLDRLLAHYGESHRHPTNELIHLIAIPAIMVSIVGLLYALHPWVAYAFVAASMVYYAMLRAPLLLAIMAVWTVAVFALVHAMGERVLSISAGIFIVGWIFQFIGHKIEGKKPSFFEDLQYLYVGPLFVVVQLLGRMGFKQGTAANRH</sequence>
<protein>
    <submittedName>
        <fullName evidence="2">DUF962 domain-containing protein</fullName>
    </submittedName>
</protein>
<feature type="transmembrane region" description="Helical" evidence="1">
    <location>
        <begin position="40"/>
        <end position="61"/>
    </location>
</feature>
<keyword evidence="1" id="KW-0812">Transmembrane</keyword>
<keyword evidence="1" id="KW-0472">Membrane</keyword>
<keyword evidence="3" id="KW-1185">Reference proteome</keyword>
<feature type="transmembrane region" description="Helical" evidence="1">
    <location>
        <begin position="106"/>
        <end position="127"/>
    </location>
</feature>
<feature type="transmembrane region" description="Helical" evidence="1">
    <location>
        <begin position="73"/>
        <end position="99"/>
    </location>
</feature>
<gene>
    <name evidence="2" type="ORF">QTH91_12430</name>
</gene>
<organism evidence="2 3">
    <name type="scientific">Variovorax dokdonensis</name>
    <dbReference type="NCBI Taxonomy" id="344883"/>
    <lineage>
        <taxon>Bacteria</taxon>
        <taxon>Pseudomonadati</taxon>
        <taxon>Pseudomonadota</taxon>
        <taxon>Betaproteobacteria</taxon>
        <taxon>Burkholderiales</taxon>
        <taxon>Comamonadaceae</taxon>
        <taxon>Variovorax</taxon>
    </lineage>
</organism>
<dbReference type="EMBL" id="JASZYV010000002">
    <property type="protein sequence ID" value="MDM0045293.1"/>
    <property type="molecule type" value="Genomic_DNA"/>
</dbReference>
<keyword evidence="1" id="KW-1133">Transmembrane helix</keyword>
<accession>A0ABT7NBJ0</accession>
<name>A0ABT7NBJ0_9BURK</name>
<evidence type="ECO:0000256" key="1">
    <source>
        <dbReference type="SAM" id="Phobius"/>
    </source>
</evidence>
<dbReference type="RefSeq" id="WP_286660377.1">
    <property type="nucleotide sequence ID" value="NZ_JASZYV010000002.1"/>
</dbReference>
<proteinExistence type="predicted"/>
<dbReference type="InterPro" id="IPR009305">
    <property type="entry name" value="Mpo1-like"/>
</dbReference>
<comment type="caution">
    <text evidence="2">The sequence shown here is derived from an EMBL/GenBank/DDBJ whole genome shotgun (WGS) entry which is preliminary data.</text>
</comment>
<feature type="transmembrane region" description="Helical" evidence="1">
    <location>
        <begin position="139"/>
        <end position="158"/>
    </location>
</feature>
<dbReference type="Proteomes" id="UP001174908">
    <property type="component" value="Unassembled WGS sequence"/>
</dbReference>